<accession>A0ABM0J1K1</accession>
<feature type="compositionally biased region" description="Polar residues" evidence="2">
    <location>
        <begin position="926"/>
        <end position="935"/>
    </location>
</feature>
<feature type="region of interest" description="Disordered" evidence="2">
    <location>
        <begin position="688"/>
        <end position="726"/>
    </location>
</feature>
<feature type="compositionally biased region" description="Pro residues" evidence="2">
    <location>
        <begin position="317"/>
        <end position="326"/>
    </location>
</feature>
<reference evidence="5" key="1">
    <citation type="submission" date="2025-08" db="UniProtKB">
        <authorList>
            <consortium name="RefSeq"/>
        </authorList>
    </citation>
    <scope>IDENTIFICATION</scope>
</reference>
<dbReference type="Proteomes" id="UP000694863">
    <property type="component" value="Unplaced"/>
</dbReference>
<dbReference type="GeneID" id="101644932"/>
<feature type="region of interest" description="Disordered" evidence="2">
    <location>
        <begin position="793"/>
        <end position="855"/>
    </location>
</feature>
<feature type="compositionally biased region" description="Basic and acidic residues" evidence="2">
    <location>
        <begin position="968"/>
        <end position="977"/>
    </location>
</feature>
<comment type="similarity">
    <text evidence="1">Belongs to the NUT family.</text>
</comment>
<feature type="compositionally biased region" description="Basic and acidic residues" evidence="2">
    <location>
        <begin position="822"/>
        <end position="835"/>
    </location>
</feature>
<dbReference type="Pfam" id="PF12881">
    <property type="entry name" value="NUT"/>
    <property type="match status" value="2"/>
</dbReference>
<evidence type="ECO:0000313" key="4">
    <source>
        <dbReference type="Proteomes" id="UP000694863"/>
    </source>
</evidence>
<feature type="domain" description="Nuclear Testis protein N-terminal" evidence="3">
    <location>
        <begin position="916"/>
        <end position="1024"/>
    </location>
</feature>
<feature type="compositionally biased region" description="Polar residues" evidence="2">
    <location>
        <begin position="492"/>
        <end position="502"/>
    </location>
</feature>
<feature type="region of interest" description="Disordered" evidence="2">
    <location>
        <begin position="873"/>
        <end position="998"/>
    </location>
</feature>
<keyword evidence="4" id="KW-1185">Reference proteome</keyword>
<feature type="region of interest" description="Disordered" evidence="2">
    <location>
        <begin position="486"/>
        <end position="616"/>
    </location>
</feature>
<organism evidence="4 5">
    <name type="scientific">Echinops telfairi</name>
    <name type="common">Lesser hedgehog tenrec</name>
    <dbReference type="NCBI Taxonomy" id="9371"/>
    <lineage>
        <taxon>Eukaryota</taxon>
        <taxon>Metazoa</taxon>
        <taxon>Chordata</taxon>
        <taxon>Craniata</taxon>
        <taxon>Vertebrata</taxon>
        <taxon>Euteleostomi</taxon>
        <taxon>Mammalia</taxon>
        <taxon>Eutheria</taxon>
        <taxon>Afrotheria</taxon>
        <taxon>Tenrecidae</taxon>
        <taxon>Tenrecinae</taxon>
        <taxon>Echinops</taxon>
    </lineage>
</organism>
<feature type="region of interest" description="Disordered" evidence="2">
    <location>
        <begin position="150"/>
        <end position="199"/>
    </location>
</feature>
<dbReference type="PANTHER" id="PTHR22879:SF13">
    <property type="entry name" value="NUT FAMILY MEMBER 1"/>
    <property type="match status" value="1"/>
</dbReference>
<evidence type="ECO:0000256" key="1">
    <source>
        <dbReference type="ARBA" id="ARBA00010586"/>
    </source>
</evidence>
<protein>
    <submittedName>
        <fullName evidence="5">NUT family member 1</fullName>
    </submittedName>
</protein>
<feature type="region of interest" description="Disordered" evidence="2">
    <location>
        <begin position="310"/>
        <end position="370"/>
    </location>
</feature>
<name>A0ABM0J1K1_ECHTE</name>
<feature type="compositionally biased region" description="Basic residues" evidence="2">
    <location>
        <begin position="1075"/>
        <end position="1084"/>
    </location>
</feature>
<sequence length="1084" mass="114775">MASDGAPSLSGPDRTMKTGSTMSSFTALSFPPAAPGPPDPPPWEAPPQTSVPVPSAFPSGSPLVLSAFPSSLLMTGDGGPSGTGAAKVIFKLKADTGPAEPPQTQNFILSQTALNWMASSAPRGDPEGGGPQLVAASNVTSILPAKAVGVSQERSPGLPPQALPSVAQLTPLTPPEKAWPATHGTPGEGGPLAARPKSSLGDLAHTSKGVYENFRRWQRYKGLARRHVAQSSDAEAFSCFLIPVLRSLARLKPTMTLEEGLPRAVQEWERTSNFDRMIFYEMAEKFMEFEAEEEMQIQNAQLLNGSQCLPPAAAPLHPDPPVPLAPPASDVGQQSVYIPKKAAAKTRAPRRRQRKSQKAQVPEAPKEIPAEAVKEYTSIMEGLMGSHPALGELDGKREEEEQQQEEGMYPDPGLLSYIEELCCEEVFVTKVEAIIHPQFLADLLSPDLQRDPLALTEELQREEELTLGQLVQKRLMALEEEEAEALAPASCTGAQLDSSPSVSDEDEGGSGHLRPSPGPRMLGRSVCPRKAASSGKRARLGHGGRKQALKSSRGMRRDGSIPTSTGSGDLKLELTAPQGLGVPSGTESRGCGNVTNQTAPPQDGQLEGAGPSGHSLVVDRISEGLPIGWQEDPQLEGTGAPCLDIGLAEPAPLQSPGLEQQVLGLQTEQMGTCGVLPQEKEHLALTPGDSAGGMWGDDCGPPILQSDDQDPSPGAAGDRDGAPLSPGLWLGSEMNIVGLELPFQLEEVIEDLEDGDSVAEPQGGCEAQSSGSNVSLCLGESLSLGDTGTCALPCGDSETTATSEKRKSRSLRGPQRASSPELPKENNPEITRDPSDPWAEGFSPLLESGMDAPTLGSSKETLLAACQGNNPFLRAQDASSFPKVSKESGSRGNSFSPLLEATSRVDGGGDRGLRLTEVSERPYPLNLNSYVSQGQGKEDTNLYKPKDLAPSRGPSKSKSHQGRGRAHPVRETKDASRLRQSSAVATGHSAKKEEEDEELSNFAYLLASKLSLSPTGIPLCPCPVAKSVKRALVGGPAPTRKKPHQGAGPEEKPLAPGVDSPSQPRKRRQESFVTGKRKKRRRCQ</sequence>
<gene>
    <name evidence="5" type="primary">NUTM1</name>
</gene>
<evidence type="ECO:0000313" key="5">
    <source>
        <dbReference type="RefSeq" id="XP_004712795.1"/>
    </source>
</evidence>
<feature type="region of interest" description="Disordered" evidence="2">
    <location>
        <begin position="1"/>
        <end position="55"/>
    </location>
</feature>
<dbReference type="InterPro" id="IPR024310">
    <property type="entry name" value="NUT"/>
</dbReference>
<feature type="compositionally biased region" description="Basic residues" evidence="2">
    <location>
        <begin position="536"/>
        <end position="548"/>
    </location>
</feature>
<feature type="compositionally biased region" description="Basic and acidic residues" evidence="2">
    <location>
        <begin position="936"/>
        <end position="949"/>
    </location>
</feature>
<feature type="compositionally biased region" description="Basic and acidic residues" evidence="2">
    <location>
        <begin position="907"/>
        <end position="920"/>
    </location>
</feature>
<evidence type="ECO:0000259" key="3">
    <source>
        <dbReference type="Pfam" id="PF12881"/>
    </source>
</evidence>
<evidence type="ECO:0000256" key="2">
    <source>
        <dbReference type="SAM" id="MobiDB-lite"/>
    </source>
</evidence>
<dbReference type="InterPro" id="IPR024309">
    <property type="entry name" value="NUT_N"/>
</dbReference>
<feature type="domain" description="Nuclear Testis protein N-terminal" evidence="3">
    <location>
        <begin position="15"/>
        <end position="521"/>
    </location>
</feature>
<feature type="compositionally biased region" description="Polar residues" evidence="2">
    <location>
        <begin position="17"/>
        <end position="27"/>
    </location>
</feature>
<feature type="compositionally biased region" description="Basic residues" evidence="2">
    <location>
        <begin position="342"/>
        <end position="357"/>
    </location>
</feature>
<dbReference type="RefSeq" id="XP_004712795.1">
    <property type="nucleotide sequence ID" value="XM_004712738.4"/>
</dbReference>
<feature type="compositionally biased region" description="Basic residues" evidence="2">
    <location>
        <begin position="955"/>
        <end position="967"/>
    </location>
</feature>
<feature type="region of interest" description="Disordered" evidence="2">
    <location>
        <begin position="385"/>
        <end position="411"/>
    </location>
</feature>
<feature type="region of interest" description="Disordered" evidence="2">
    <location>
        <begin position="1033"/>
        <end position="1084"/>
    </location>
</feature>
<feature type="compositionally biased region" description="Pro residues" evidence="2">
    <location>
        <begin position="32"/>
        <end position="45"/>
    </location>
</feature>
<proteinExistence type="inferred from homology"/>
<dbReference type="PANTHER" id="PTHR22879">
    <property type="entry name" value="NUT FAMILY MEMBER 1"/>
    <property type="match status" value="1"/>
</dbReference>